<feature type="chain" id="PRO_5041217600" evidence="1">
    <location>
        <begin position="18"/>
        <end position="327"/>
    </location>
</feature>
<evidence type="ECO:0000256" key="1">
    <source>
        <dbReference type="SAM" id="SignalP"/>
    </source>
</evidence>
<accession>A0AA40AEM9</accession>
<protein>
    <submittedName>
        <fullName evidence="2">Uncharacterized protein</fullName>
    </submittedName>
</protein>
<gene>
    <name evidence="2" type="ORF">B0T21DRAFT_352371</name>
</gene>
<organism evidence="2 3">
    <name type="scientific">Apiosordaria backusii</name>
    <dbReference type="NCBI Taxonomy" id="314023"/>
    <lineage>
        <taxon>Eukaryota</taxon>
        <taxon>Fungi</taxon>
        <taxon>Dikarya</taxon>
        <taxon>Ascomycota</taxon>
        <taxon>Pezizomycotina</taxon>
        <taxon>Sordariomycetes</taxon>
        <taxon>Sordariomycetidae</taxon>
        <taxon>Sordariales</taxon>
        <taxon>Lasiosphaeriaceae</taxon>
        <taxon>Apiosordaria</taxon>
    </lineage>
</organism>
<feature type="signal peptide" evidence="1">
    <location>
        <begin position="1"/>
        <end position="17"/>
    </location>
</feature>
<proteinExistence type="predicted"/>
<keyword evidence="3" id="KW-1185">Reference proteome</keyword>
<evidence type="ECO:0000313" key="3">
    <source>
        <dbReference type="Proteomes" id="UP001172159"/>
    </source>
</evidence>
<dbReference type="EMBL" id="JAUKTV010000015">
    <property type="protein sequence ID" value="KAK0714458.1"/>
    <property type="molecule type" value="Genomic_DNA"/>
</dbReference>
<keyword evidence="1" id="KW-0732">Signal</keyword>
<dbReference type="Proteomes" id="UP001172159">
    <property type="component" value="Unassembled WGS sequence"/>
</dbReference>
<dbReference type="AlphaFoldDB" id="A0AA40AEM9"/>
<reference evidence="2" key="1">
    <citation type="submission" date="2023-06" db="EMBL/GenBank/DDBJ databases">
        <title>Genome-scale phylogeny and comparative genomics of the fungal order Sordariales.</title>
        <authorList>
            <consortium name="Lawrence Berkeley National Laboratory"/>
            <person name="Hensen N."/>
            <person name="Bonometti L."/>
            <person name="Westerberg I."/>
            <person name="Brannstrom I.O."/>
            <person name="Guillou S."/>
            <person name="Cros-Aarteil S."/>
            <person name="Calhoun S."/>
            <person name="Haridas S."/>
            <person name="Kuo A."/>
            <person name="Mondo S."/>
            <person name="Pangilinan J."/>
            <person name="Riley R."/>
            <person name="Labutti K."/>
            <person name="Andreopoulos B."/>
            <person name="Lipzen A."/>
            <person name="Chen C."/>
            <person name="Yanf M."/>
            <person name="Daum C."/>
            <person name="Ng V."/>
            <person name="Clum A."/>
            <person name="Steindorff A."/>
            <person name="Ohm R."/>
            <person name="Martin F."/>
            <person name="Silar P."/>
            <person name="Natvig D."/>
            <person name="Lalanne C."/>
            <person name="Gautier V."/>
            <person name="Ament-Velasquez S.L."/>
            <person name="Kruys A."/>
            <person name="Hutchinson M.I."/>
            <person name="Powell A.J."/>
            <person name="Barry K."/>
            <person name="Miller A.N."/>
            <person name="Grigoriev I.V."/>
            <person name="Debuchy R."/>
            <person name="Gladieux P."/>
            <person name="Thoren M.H."/>
            <person name="Johannesson H."/>
        </authorList>
    </citation>
    <scope>NUCLEOTIDE SEQUENCE</scope>
    <source>
        <strain evidence="2">CBS 540.89</strain>
    </source>
</reference>
<name>A0AA40AEM9_9PEZI</name>
<comment type="caution">
    <text evidence="2">The sequence shown here is derived from an EMBL/GenBank/DDBJ whole genome shotgun (WGS) entry which is preliminary data.</text>
</comment>
<evidence type="ECO:0000313" key="2">
    <source>
        <dbReference type="EMBL" id="KAK0714458.1"/>
    </source>
</evidence>
<sequence>MLIYLELLSTLLDDFTAGPPSPTIWVPTKNWESVTADANYRVSHPLVEFKTRKRRRHRGAVRVAVISYPKLVEAGLGACVFNLEGFLQSHEYAAAMSVDFEEPYINPFADIREIHKIDPREWLALHEIPPEAIVNVVTWRTPEPKRIKTLSARGHRGSFYKRLMSIMDGKWISFHSKTKKEKARMLRETMDAMRKRLVRSLKKNSPQLGDDVFMGLLMLMSMSDPVWKLVRGDFVSKFQHDVVSFFRRLLEPGEWATLKDEESQRRLSQFVAFLYDRGVLYMDELEKSGIHMQDPGKFEWVIKDYRLQCMEILEDDEDADGDNDGCE</sequence>